<reference evidence="2" key="1">
    <citation type="submission" date="2022-09" db="EMBL/GenBank/DDBJ databases">
        <title>Rhodovastum sp. nov. RN2-1 isolated from soil in Seongnam, South Korea.</title>
        <authorList>
            <person name="Le N.T."/>
        </authorList>
    </citation>
    <scope>NUCLEOTIDE SEQUENCE</scope>
    <source>
        <strain evidence="2">RN2-1</strain>
    </source>
</reference>
<feature type="transmembrane region" description="Helical" evidence="1">
    <location>
        <begin position="133"/>
        <end position="151"/>
    </location>
</feature>
<dbReference type="Proteomes" id="UP001165679">
    <property type="component" value="Unassembled WGS sequence"/>
</dbReference>
<feature type="transmembrane region" description="Helical" evidence="1">
    <location>
        <begin position="84"/>
        <end position="102"/>
    </location>
</feature>
<feature type="transmembrane region" description="Helical" evidence="1">
    <location>
        <begin position="370"/>
        <end position="391"/>
    </location>
</feature>
<feature type="transmembrane region" description="Helical" evidence="1">
    <location>
        <begin position="268"/>
        <end position="286"/>
    </location>
</feature>
<gene>
    <name evidence="2" type="ORF">OL599_12905</name>
</gene>
<proteinExistence type="predicted"/>
<evidence type="ECO:0000313" key="2">
    <source>
        <dbReference type="EMBL" id="MCW3475476.1"/>
    </source>
</evidence>
<name>A0AA41YKK3_9PROT</name>
<keyword evidence="1" id="KW-1133">Transmembrane helix</keyword>
<evidence type="ECO:0000313" key="3">
    <source>
        <dbReference type="Proteomes" id="UP001165679"/>
    </source>
</evidence>
<protein>
    <submittedName>
        <fullName evidence="2">Uncharacterized protein</fullName>
    </submittedName>
</protein>
<dbReference type="EMBL" id="JAPDNT010000009">
    <property type="protein sequence ID" value="MCW3475476.1"/>
    <property type="molecule type" value="Genomic_DNA"/>
</dbReference>
<reference evidence="2" key="2">
    <citation type="submission" date="2022-10" db="EMBL/GenBank/DDBJ databases">
        <authorList>
            <person name="Trinh H.N."/>
        </authorList>
    </citation>
    <scope>NUCLEOTIDE SEQUENCE</scope>
    <source>
        <strain evidence="2">RN2-1</strain>
    </source>
</reference>
<comment type="caution">
    <text evidence="2">The sequence shown here is derived from an EMBL/GenBank/DDBJ whole genome shotgun (WGS) entry which is preliminary data.</text>
</comment>
<accession>A0AA41YKK3</accession>
<feature type="transmembrane region" description="Helical" evidence="1">
    <location>
        <begin position="246"/>
        <end position="262"/>
    </location>
</feature>
<organism evidence="2 3">
    <name type="scientific">Limobrevibacterium gyesilva</name>
    <dbReference type="NCBI Taxonomy" id="2991712"/>
    <lineage>
        <taxon>Bacteria</taxon>
        <taxon>Pseudomonadati</taxon>
        <taxon>Pseudomonadota</taxon>
        <taxon>Alphaproteobacteria</taxon>
        <taxon>Acetobacterales</taxon>
        <taxon>Acetobacteraceae</taxon>
        <taxon>Limobrevibacterium</taxon>
    </lineage>
</organism>
<feature type="transmembrane region" description="Helical" evidence="1">
    <location>
        <begin position="221"/>
        <end position="239"/>
    </location>
</feature>
<keyword evidence="1" id="KW-0472">Membrane</keyword>
<dbReference type="AlphaFoldDB" id="A0AA41YKK3"/>
<feature type="transmembrane region" description="Helical" evidence="1">
    <location>
        <begin position="54"/>
        <end position="72"/>
    </location>
</feature>
<keyword evidence="3" id="KW-1185">Reference proteome</keyword>
<keyword evidence="1" id="KW-0812">Transmembrane</keyword>
<sequence length="475" mass="49601">MELTRFGMVLLPLCAAACVAPFRLLELVFLASAFGAAAVAVVGGLGLPPGLPPAALFIGFVALQYALGARFPGACRSWRLLEPFAIAVAYALATAVLLPRLFAGRFEVWPQKVDAAFALPVPLAPSLANVTQALYLVSNALVAILGGMFLTRSDVDFRRLLHAYYAGGAVVLLVCFWQVLNRLAGVPYPAAFLYSNPGWALFPSQDLGGVPRINGPFSEPASLTLYLSGTVFSAAWVLVRGYRSRFAALLLPPAVVAMLLSTSTTAYAVLGAGAAFLLLYAAVGAAPRVATRILAFGIPMVVLALLGVVVLADLDPRFAASVQAVVTQTLQKGWGTSYAERSLLDIEALGVLPASYGLGAGWGSARSSSLIPGLLANLGVAGVVPLAWFAVRLRRHVARVRRLPVAPDRLMVIDAMSASLVGSLTASVLSSPAITTVDFYLVLAVLVGCVARVEYEAAGTTRRIAVAAALPARAA</sequence>
<evidence type="ECO:0000256" key="1">
    <source>
        <dbReference type="SAM" id="Phobius"/>
    </source>
</evidence>
<dbReference type="RefSeq" id="WP_264714192.1">
    <property type="nucleotide sequence ID" value="NZ_JAPDNT010000009.1"/>
</dbReference>
<feature type="transmembrane region" description="Helical" evidence="1">
    <location>
        <begin position="163"/>
        <end position="180"/>
    </location>
</feature>
<feature type="transmembrane region" description="Helical" evidence="1">
    <location>
        <begin position="293"/>
        <end position="312"/>
    </location>
</feature>